<organism evidence="4 5">
    <name type="scientific">Endocarpon pusillum (strain Z07020 / HMAS-L-300199)</name>
    <name type="common">Lichen-forming fungus</name>
    <dbReference type="NCBI Taxonomy" id="1263415"/>
    <lineage>
        <taxon>Eukaryota</taxon>
        <taxon>Fungi</taxon>
        <taxon>Dikarya</taxon>
        <taxon>Ascomycota</taxon>
        <taxon>Pezizomycotina</taxon>
        <taxon>Eurotiomycetes</taxon>
        <taxon>Chaetothyriomycetidae</taxon>
        <taxon>Verrucariales</taxon>
        <taxon>Verrucariaceae</taxon>
        <taxon>Endocarpon</taxon>
    </lineage>
</organism>
<dbReference type="OrthoDB" id="4161711at2759"/>
<sequence length="608" mass="63169">MSPSPTMGLSLSWLFTYLSAVVYLVSAQNLTHTVAVLPDGHICPTPYLTTVSIVPVYVSTYIPGPTQIEIFGDGNTVIFNGPTTIITSTIITTTIYPTATVTTGPSITGPPNGGGMSSGGSFSGSSMTSIPGSSSLSPGSSSGPASTSGSGSGSRSTSSTSLLSGTSSSGQPPVTSPSATPTTSSTTFSYSEPTATLGQGLPTGVFTSLPEGQGPVLLGFAGRIPNRVRRQASASPTATATGYIQEDGDAAPGCGYAARWSIEGGMLMSDNATVGKARGALYAAIKPSETPMEVNTTFYFTNGILGWNTTDVGPASFYSCGGDAYAGFPAAPFSNCSAITIGGVDADVCPVDISDMEPPSSTSSTVQSSIGASASSNPSPPVTSSSASASTNPSTPVTSSSASSIRSSTGMGTSSMSSLTSSGVRSSSQGTIFLNQSGVIFAANVDYKNNKHCFPYFSDQFRGCKQLFSFVCKSIVTGEQSTGNVFILYYSQWPFFADCIPSVHYVVAEFVLKSIIVCTRKSFIANDVLFRILLHIGIVILYEFLVHTGQLCISNEYFSTFVSELIVSKRIKLYSFANNNTSSLVKYGFRCDNKWHFLSVSDSGSLLR</sequence>
<reference evidence="5" key="1">
    <citation type="journal article" date="2014" name="BMC Genomics">
        <title>Genome characteristics reveal the impact of lichenization on lichen-forming fungus Endocarpon pusillum Hedwig (Verrucariales, Ascomycota).</title>
        <authorList>
            <person name="Wang Y.-Y."/>
            <person name="Liu B."/>
            <person name="Zhang X.-Y."/>
            <person name="Zhou Q.-M."/>
            <person name="Zhang T."/>
            <person name="Li H."/>
            <person name="Yu Y.-F."/>
            <person name="Zhang X.-L."/>
            <person name="Hao X.-Y."/>
            <person name="Wang M."/>
            <person name="Wang L."/>
            <person name="Wei J.-C."/>
        </authorList>
    </citation>
    <scope>NUCLEOTIDE SEQUENCE [LARGE SCALE GENOMIC DNA]</scope>
    <source>
        <strain evidence="5">Z07020 / HMAS-L-300199</strain>
    </source>
</reference>
<keyword evidence="5" id="KW-1185">Reference proteome</keyword>
<dbReference type="InterPro" id="IPR057230">
    <property type="entry name" value="DUF7908"/>
</dbReference>
<feature type="region of interest" description="Disordered" evidence="1">
    <location>
        <begin position="352"/>
        <end position="422"/>
    </location>
</feature>
<feature type="domain" description="DUF7908" evidence="3">
    <location>
        <begin position="239"/>
        <end position="342"/>
    </location>
</feature>
<dbReference type="HOGENOM" id="CLU_449060_0_0_1"/>
<feature type="compositionally biased region" description="Low complexity" evidence="1">
    <location>
        <begin position="358"/>
        <end position="422"/>
    </location>
</feature>
<evidence type="ECO:0000256" key="2">
    <source>
        <dbReference type="SAM" id="SignalP"/>
    </source>
</evidence>
<dbReference type="RefSeq" id="XP_007805819.1">
    <property type="nucleotide sequence ID" value="XM_007807628.1"/>
</dbReference>
<protein>
    <recommendedName>
        <fullName evidence="3">DUF7908 domain-containing protein</fullName>
    </recommendedName>
</protein>
<evidence type="ECO:0000259" key="3">
    <source>
        <dbReference type="Pfam" id="PF25485"/>
    </source>
</evidence>
<feature type="signal peptide" evidence="2">
    <location>
        <begin position="1"/>
        <end position="27"/>
    </location>
</feature>
<feature type="region of interest" description="Disordered" evidence="1">
    <location>
        <begin position="102"/>
        <end position="196"/>
    </location>
</feature>
<dbReference type="eggNOG" id="ENOG502RZBP">
    <property type="taxonomic scope" value="Eukaryota"/>
</dbReference>
<feature type="compositionally biased region" description="Gly residues" evidence="1">
    <location>
        <begin position="111"/>
        <end position="122"/>
    </location>
</feature>
<dbReference type="Pfam" id="PF25485">
    <property type="entry name" value="DUF7908"/>
    <property type="match status" value="1"/>
</dbReference>
<evidence type="ECO:0000313" key="5">
    <source>
        <dbReference type="Proteomes" id="UP000019373"/>
    </source>
</evidence>
<keyword evidence="2" id="KW-0732">Signal</keyword>
<feature type="compositionally biased region" description="Low complexity" evidence="1">
    <location>
        <begin position="123"/>
        <end position="194"/>
    </location>
</feature>
<name>U1G9C6_ENDPU</name>
<dbReference type="GeneID" id="19239646"/>
<dbReference type="AlphaFoldDB" id="U1G9C6"/>
<evidence type="ECO:0000256" key="1">
    <source>
        <dbReference type="SAM" id="MobiDB-lite"/>
    </source>
</evidence>
<feature type="chain" id="PRO_5004609981" description="DUF7908 domain-containing protein" evidence="2">
    <location>
        <begin position="28"/>
        <end position="608"/>
    </location>
</feature>
<proteinExistence type="predicted"/>
<gene>
    <name evidence="4" type="ORF">EPUS_04691</name>
</gene>
<evidence type="ECO:0000313" key="4">
    <source>
        <dbReference type="EMBL" id="ERF68593.1"/>
    </source>
</evidence>
<accession>U1G9C6</accession>
<dbReference type="Proteomes" id="UP000019373">
    <property type="component" value="Unassembled WGS sequence"/>
</dbReference>
<dbReference type="EMBL" id="KE721515">
    <property type="protein sequence ID" value="ERF68593.1"/>
    <property type="molecule type" value="Genomic_DNA"/>
</dbReference>